<dbReference type="AlphaFoldDB" id="F0QX51"/>
<evidence type="ECO:0000313" key="2">
    <source>
        <dbReference type="Proteomes" id="UP000007485"/>
    </source>
</evidence>
<dbReference type="KEGG" id="vmo:VMUT_2143"/>
<accession>F0QX51</accession>
<dbReference type="GeneID" id="10289795"/>
<keyword evidence="2" id="KW-1185">Reference proteome</keyword>
<evidence type="ECO:0000313" key="1">
    <source>
        <dbReference type="EMBL" id="ADY02340.1"/>
    </source>
</evidence>
<name>F0QX51_VULM7</name>
<dbReference type="eggNOG" id="arCOG13850">
    <property type="taxonomic scope" value="Archaea"/>
</dbReference>
<protein>
    <submittedName>
        <fullName evidence="1">Uncharacterized protein</fullName>
    </submittedName>
</protein>
<dbReference type="EMBL" id="CP002529">
    <property type="protein sequence ID" value="ADY02340.1"/>
    <property type="molecule type" value="Genomic_DNA"/>
</dbReference>
<dbReference type="STRING" id="985053.VMUT_2143"/>
<gene>
    <name evidence="1" type="ordered locus">VMUT_2143</name>
</gene>
<sequence>MLILIHGSLGLDYIIHNVLPNNDWLISMICLDNGGNTGINIELSPGISTRIALLWGKILDLRDDDLRLLLDSLTSSSRLYDAINYVLETYLDYNAIRLYYFMKLMSMLNIWGPMNKGCISIPLIEPIKSLVTAAILAYITASNTKGSIILTTDFVDEIKDSLQEVRGLGNIYVVTNHIPHDLGIFDELIVTSSSIPQEAFGKLIRVSSGVSSEVLITKLGLSVVNNNFELNKETLSDVDLEILRTVNELGFTTMASLIDMVSQSTGTIKNNVIKELIKLSSMNLIKVRYLNDGRAIVTPTLAGLKLLMTK</sequence>
<reference evidence="1 2" key="1">
    <citation type="journal article" date="2011" name="J. Bacteriol.">
        <title>Complete genome sequence of 'Vulcanisaeta moutnovskia' strain 768-28, a novel member of the hyperthermophilic crenarchaeal genus vulcanisaeta.</title>
        <authorList>
            <person name="Gumerov V.M."/>
            <person name="Mardanov A.V."/>
            <person name="Beletsky A.V."/>
            <person name="Prokofeva M.I."/>
            <person name="Bonch-Osmolovskaya E.A."/>
            <person name="Ravin N.V."/>
            <person name="Skryabin K.G."/>
        </authorList>
    </citation>
    <scope>NUCLEOTIDE SEQUENCE [LARGE SCALE GENOMIC DNA]</scope>
    <source>
        <strain evidence="1 2">768-28</strain>
    </source>
</reference>
<organism evidence="1 2">
    <name type="scientific">Vulcanisaeta moutnovskia (strain 768-28)</name>
    <dbReference type="NCBI Taxonomy" id="985053"/>
    <lineage>
        <taxon>Archaea</taxon>
        <taxon>Thermoproteota</taxon>
        <taxon>Thermoprotei</taxon>
        <taxon>Thermoproteales</taxon>
        <taxon>Thermoproteaceae</taxon>
        <taxon>Vulcanisaeta</taxon>
    </lineage>
</organism>
<dbReference type="RefSeq" id="WP_013605501.1">
    <property type="nucleotide sequence ID" value="NC_015151.1"/>
</dbReference>
<dbReference type="HOGENOM" id="CLU_896089_0_0_2"/>
<proteinExistence type="predicted"/>
<dbReference type="OrthoDB" id="27954at2157"/>
<dbReference type="Proteomes" id="UP000007485">
    <property type="component" value="Chromosome"/>
</dbReference>